<dbReference type="Proteomes" id="UP000765509">
    <property type="component" value="Unassembled WGS sequence"/>
</dbReference>
<evidence type="ECO:0000313" key="2">
    <source>
        <dbReference type="Proteomes" id="UP000765509"/>
    </source>
</evidence>
<dbReference type="Gene3D" id="3.30.70.270">
    <property type="match status" value="1"/>
</dbReference>
<evidence type="ECO:0000313" key="1">
    <source>
        <dbReference type="EMBL" id="MBW0464585.1"/>
    </source>
</evidence>
<reference evidence="1" key="1">
    <citation type="submission" date="2021-03" db="EMBL/GenBank/DDBJ databases">
        <title>Draft genome sequence of rust myrtle Austropuccinia psidii MF-1, a brazilian biotype.</title>
        <authorList>
            <person name="Quecine M.C."/>
            <person name="Pachon D.M.R."/>
            <person name="Bonatelli M.L."/>
            <person name="Correr F.H."/>
            <person name="Franceschini L.M."/>
            <person name="Leite T.F."/>
            <person name="Margarido G.R.A."/>
            <person name="Almeida C.A."/>
            <person name="Ferrarezi J.A."/>
            <person name="Labate C.A."/>
        </authorList>
    </citation>
    <scope>NUCLEOTIDE SEQUENCE</scope>
    <source>
        <strain evidence="1">MF-1</strain>
    </source>
</reference>
<dbReference type="InterPro" id="IPR053134">
    <property type="entry name" value="RNA-dir_DNA_polymerase"/>
</dbReference>
<keyword evidence="2" id="KW-1185">Reference proteome</keyword>
<dbReference type="SUPFAM" id="SSF56672">
    <property type="entry name" value="DNA/RNA polymerases"/>
    <property type="match status" value="1"/>
</dbReference>
<dbReference type="EMBL" id="AVOT02000823">
    <property type="protein sequence ID" value="MBW0464585.1"/>
    <property type="molecule type" value="Genomic_DNA"/>
</dbReference>
<comment type="caution">
    <text evidence="1">The sequence shown here is derived from an EMBL/GenBank/DDBJ whole genome shotgun (WGS) entry which is preliminary data.</text>
</comment>
<protein>
    <submittedName>
        <fullName evidence="1">Uncharacterized protein</fullName>
    </submittedName>
</protein>
<sequence length="479" mass="55834">MGDAIRENSDEDQYQREELLVEYQEETKLEIQDKQLEAGMPQENSNKNLSKHKQDAQAFLVTPTEVMEYIHGTDKRMTVCIDNSQHPLIIESGAHFSIVANDYLHSNFPNWDKQLFLTKAKKLKSASGKMKSIGKIIKEIIIPHMKGNIRLNPDFVVLEDSHIQGFLLGPDYLRSTHLTSKQRISLLKILRKNTPAFAIDEEPLGKIRGHDIKLYLDVERPYPPMLRRPPYLESLDARKETEKNINELLDMDVIRKIGNNKIVKITTPILITWHYGKSRLCGDFRALNNYTKADRYPIPRIPHSLDKMEKVKYITKMYCMEGFHTNGGELFEVSTDCTALKSLINMETTNRHMLRWQIAIQEYRDYDPEVSANIPIHFREIDRRKNFRFYEWAPESGTTDSEDIESEGTETSILGICSSDLHNEFCSAVMKTYAKHKQFSILLQLLQQKYRSPELEYQLEVWHNFAIFNVTNYKRLTIV</sequence>
<accession>A0A9Q3BG42</accession>
<dbReference type="PANTHER" id="PTHR24559:SF444">
    <property type="entry name" value="REVERSE TRANSCRIPTASE DOMAIN-CONTAINING PROTEIN"/>
    <property type="match status" value="1"/>
</dbReference>
<proteinExistence type="predicted"/>
<dbReference type="InterPro" id="IPR043502">
    <property type="entry name" value="DNA/RNA_pol_sf"/>
</dbReference>
<organism evidence="1 2">
    <name type="scientific">Austropuccinia psidii MF-1</name>
    <dbReference type="NCBI Taxonomy" id="1389203"/>
    <lineage>
        <taxon>Eukaryota</taxon>
        <taxon>Fungi</taxon>
        <taxon>Dikarya</taxon>
        <taxon>Basidiomycota</taxon>
        <taxon>Pucciniomycotina</taxon>
        <taxon>Pucciniomycetes</taxon>
        <taxon>Pucciniales</taxon>
        <taxon>Sphaerophragmiaceae</taxon>
        <taxon>Austropuccinia</taxon>
    </lineage>
</organism>
<dbReference type="Gene3D" id="3.10.10.10">
    <property type="entry name" value="HIV Type 1 Reverse Transcriptase, subunit A, domain 1"/>
    <property type="match status" value="1"/>
</dbReference>
<gene>
    <name evidence="1" type="ORF">O181_004300</name>
</gene>
<dbReference type="AlphaFoldDB" id="A0A9Q3BG42"/>
<name>A0A9Q3BG42_9BASI</name>
<dbReference type="PANTHER" id="PTHR24559">
    <property type="entry name" value="TRANSPOSON TY3-I GAG-POL POLYPROTEIN"/>
    <property type="match status" value="1"/>
</dbReference>
<dbReference type="InterPro" id="IPR043128">
    <property type="entry name" value="Rev_trsase/Diguanyl_cyclase"/>
</dbReference>